<dbReference type="EnsemblMetazoa" id="G21337.4">
    <property type="protein sequence ID" value="G21337.4:cds"/>
    <property type="gene ID" value="G21337"/>
</dbReference>
<evidence type="ECO:0000313" key="3">
    <source>
        <dbReference type="Proteomes" id="UP000005408"/>
    </source>
</evidence>
<dbReference type="InterPro" id="IPR038461">
    <property type="entry name" value="Schlafen_AlbA_2_dom_sf"/>
</dbReference>
<dbReference type="PANTHER" id="PTHR12155">
    <property type="entry name" value="SCHLAFEN"/>
    <property type="match status" value="1"/>
</dbReference>
<dbReference type="EnsemblMetazoa" id="G21337.5">
    <property type="protein sequence ID" value="G21337.5:cds"/>
    <property type="gene ID" value="G21337"/>
</dbReference>
<keyword evidence="3" id="KW-1185">Reference proteome</keyword>
<evidence type="ECO:0000313" key="2">
    <source>
        <dbReference type="EnsemblMetazoa" id="G21337.4:cds"/>
    </source>
</evidence>
<evidence type="ECO:0008006" key="4">
    <source>
        <dbReference type="Google" id="ProtNLM"/>
    </source>
</evidence>
<dbReference type="InterPro" id="IPR029684">
    <property type="entry name" value="Schlafen"/>
</dbReference>
<dbReference type="Proteomes" id="UP000005408">
    <property type="component" value="Unassembled WGS sequence"/>
</dbReference>
<dbReference type="OrthoDB" id="10259112at2759"/>
<accession>A0A8W8JWR4</accession>
<evidence type="ECO:0000256" key="1">
    <source>
        <dbReference type="SAM" id="Coils"/>
    </source>
</evidence>
<dbReference type="PANTHER" id="PTHR12155:SF41">
    <property type="entry name" value="SCHLAFEN ALBA-2 DOMAIN-CONTAINING PROTEIN"/>
    <property type="match status" value="1"/>
</dbReference>
<organism evidence="2 3">
    <name type="scientific">Magallana gigas</name>
    <name type="common">Pacific oyster</name>
    <name type="synonym">Crassostrea gigas</name>
    <dbReference type="NCBI Taxonomy" id="29159"/>
    <lineage>
        <taxon>Eukaryota</taxon>
        <taxon>Metazoa</taxon>
        <taxon>Spiralia</taxon>
        <taxon>Lophotrochozoa</taxon>
        <taxon>Mollusca</taxon>
        <taxon>Bivalvia</taxon>
        <taxon>Autobranchia</taxon>
        <taxon>Pteriomorphia</taxon>
        <taxon>Ostreida</taxon>
        <taxon>Ostreoidea</taxon>
        <taxon>Ostreidae</taxon>
        <taxon>Magallana</taxon>
    </lineage>
</organism>
<name>A0A8W8JWR4_MAGGI</name>
<dbReference type="OMA" id="EEDMYHE"/>
<dbReference type="RefSeq" id="XP_034336726.1">
    <property type="nucleotide sequence ID" value="XM_034480835.2"/>
</dbReference>
<keyword evidence="1" id="KW-0175">Coiled coil</keyword>
<dbReference type="GeneID" id="105335330"/>
<protein>
    <recommendedName>
        <fullName evidence="4">Schlafen AlbA-2 domain-containing protein</fullName>
    </recommendedName>
</protein>
<feature type="coiled-coil region" evidence="1">
    <location>
        <begin position="245"/>
        <end position="272"/>
    </location>
</feature>
<dbReference type="KEGG" id="crg:105335330"/>
<dbReference type="AlphaFoldDB" id="A0A8W8JWR4"/>
<reference evidence="2" key="1">
    <citation type="submission" date="2022-08" db="UniProtKB">
        <authorList>
            <consortium name="EnsemblMetazoa"/>
        </authorList>
    </citation>
    <scope>IDENTIFICATION</scope>
    <source>
        <strain evidence="2">05x7-T-G4-1.051#20</strain>
    </source>
</reference>
<sequence length="274" mass="31639">MAESKPKLLRYYIRDSVVPFEEDMYHEFKGHRNLSVEELPPWTKESSDGRERASRRAVSRSLNGFINTGKGGTVYLGIIDSGEVRGLTLTQFQKDHLVASLDDLMSRYTPAVAPHRYRVRFVPVVQKDSSEEERYLQCMPDSGEECETEERKRPHQLRTHLYCWCDKESLSQYSCGILATDYVIEITIKPWDPSDTRNADVACGTLVNIHPFHADEEGTVYFRTQASLRQYSMIEAAHLTRQETKELCQQEVQRLENEVQLLKEKIKAKEECGV</sequence>
<proteinExistence type="predicted"/>
<dbReference type="Gene3D" id="3.30.950.30">
    <property type="entry name" value="Schlafen, AAA domain"/>
    <property type="match status" value="1"/>
</dbReference>